<dbReference type="InterPro" id="IPR000683">
    <property type="entry name" value="Gfo/Idh/MocA-like_OxRdtase_N"/>
</dbReference>
<dbReference type="Gene3D" id="3.40.50.720">
    <property type="entry name" value="NAD(P)-binding Rossmann-like Domain"/>
    <property type="match status" value="1"/>
</dbReference>
<evidence type="ECO:0000256" key="1">
    <source>
        <dbReference type="ARBA" id="ARBA00023002"/>
    </source>
</evidence>
<dbReference type="SUPFAM" id="SSF51735">
    <property type="entry name" value="NAD(P)-binding Rossmann-fold domains"/>
    <property type="match status" value="1"/>
</dbReference>
<evidence type="ECO:0000313" key="4">
    <source>
        <dbReference type="EMBL" id="TMQ50307.1"/>
    </source>
</evidence>
<dbReference type="PANTHER" id="PTHR43818">
    <property type="entry name" value="BCDNA.GH03377"/>
    <property type="match status" value="1"/>
</dbReference>
<evidence type="ECO:0000259" key="3">
    <source>
        <dbReference type="Pfam" id="PF22725"/>
    </source>
</evidence>
<dbReference type="EMBL" id="VBOT01000102">
    <property type="protein sequence ID" value="TMQ50307.1"/>
    <property type="molecule type" value="Genomic_DNA"/>
</dbReference>
<accession>A0A538SG10</accession>
<proteinExistence type="predicted"/>
<comment type="caution">
    <text evidence="4">The sequence shown here is derived from an EMBL/GenBank/DDBJ whole genome shotgun (WGS) entry which is preliminary data.</text>
</comment>
<name>A0A538SG10_UNCEI</name>
<feature type="domain" description="GFO/IDH/MocA-like oxidoreductase" evidence="3">
    <location>
        <begin position="133"/>
        <end position="266"/>
    </location>
</feature>
<dbReference type="Proteomes" id="UP000320184">
    <property type="component" value="Unassembled WGS sequence"/>
</dbReference>
<gene>
    <name evidence="4" type="ORF">E6K73_08045</name>
</gene>
<dbReference type="PANTHER" id="PTHR43818:SF11">
    <property type="entry name" value="BCDNA.GH03377"/>
    <property type="match status" value="1"/>
</dbReference>
<evidence type="ECO:0000259" key="2">
    <source>
        <dbReference type="Pfam" id="PF01408"/>
    </source>
</evidence>
<evidence type="ECO:0000313" key="5">
    <source>
        <dbReference type="Proteomes" id="UP000320184"/>
    </source>
</evidence>
<feature type="domain" description="Gfo/Idh/MocA-like oxidoreductase N-terminal" evidence="2">
    <location>
        <begin position="5"/>
        <end position="123"/>
    </location>
</feature>
<reference evidence="4 5" key="1">
    <citation type="journal article" date="2019" name="Nat. Microbiol.">
        <title>Mediterranean grassland soil C-N compound turnover is dependent on rainfall and depth, and is mediated by genomically divergent microorganisms.</title>
        <authorList>
            <person name="Diamond S."/>
            <person name="Andeer P.F."/>
            <person name="Li Z."/>
            <person name="Crits-Christoph A."/>
            <person name="Burstein D."/>
            <person name="Anantharaman K."/>
            <person name="Lane K.R."/>
            <person name="Thomas B.C."/>
            <person name="Pan C."/>
            <person name="Northen T.R."/>
            <person name="Banfield J.F."/>
        </authorList>
    </citation>
    <scope>NUCLEOTIDE SEQUENCE [LARGE SCALE GENOMIC DNA]</scope>
    <source>
        <strain evidence="4">WS_3</strain>
    </source>
</reference>
<protein>
    <submittedName>
        <fullName evidence="4">Gfo/Idh/MocA family oxidoreductase</fullName>
    </submittedName>
</protein>
<dbReference type="GO" id="GO:0016491">
    <property type="term" value="F:oxidoreductase activity"/>
    <property type="evidence" value="ECO:0007669"/>
    <property type="project" value="UniProtKB-KW"/>
</dbReference>
<sequence length="371" mass="40663">MRRFTVAIGGTSFGRSVQAVAFQRHPGFELVALAGSDPGRTRRIADELGVAGAYTDWARMLHELEPALASVASPVDLHHPMTMTALERGSHVLCEKPTALNRFQAAEMRDRALELGRVGAVNHEFRFFPARRHALDLVRRGAIGVPRRGEILGRYALWPRPDSRAMTWLSERARGGGILGALGSHHTDCLRQFFGEPRRALASVRVDQPRRGPTAEVAAEGQATADDACTVHYEFEGGATGIVDLCAWAAYRWERFEVMGSEATLRWDETGYRLWRVVPKQSPEELEIPEEHRLSPREGDAALVAPFTVMVERLHRALSGEAPMEPHLGDAVAVQSALDAARLSSAAGEWISVDIPGSVPRPGRGAPEVQP</sequence>
<organism evidence="4 5">
    <name type="scientific">Eiseniibacteriota bacterium</name>
    <dbReference type="NCBI Taxonomy" id="2212470"/>
    <lineage>
        <taxon>Bacteria</taxon>
        <taxon>Candidatus Eiseniibacteriota</taxon>
    </lineage>
</organism>
<dbReference type="Pfam" id="PF01408">
    <property type="entry name" value="GFO_IDH_MocA"/>
    <property type="match status" value="1"/>
</dbReference>
<dbReference type="Gene3D" id="3.30.360.10">
    <property type="entry name" value="Dihydrodipicolinate Reductase, domain 2"/>
    <property type="match status" value="1"/>
</dbReference>
<dbReference type="AlphaFoldDB" id="A0A538SG10"/>
<dbReference type="InterPro" id="IPR036291">
    <property type="entry name" value="NAD(P)-bd_dom_sf"/>
</dbReference>
<dbReference type="GO" id="GO:0000166">
    <property type="term" value="F:nucleotide binding"/>
    <property type="evidence" value="ECO:0007669"/>
    <property type="project" value="InterPro"/>
</dbReference>
<dbReference type="SUPFAM" id="SSF55347">
    <property type="entry name" value="Glyceraldehyde-3-phosphate dehydrogenase-like, C-terminal domain"/>
    <property type="match status" value="1"/>
</dbReference>
<dbReference type="InterPro" id="IPR055170">
    <property type="entry name" value="GFO_IDH_MocA-like_dom"/>
</dbReference>
<dbReference type="Pfam" id="PF22725">
    <property type="entry name" value="GFO_IDH_MocA_C3"/>
    <property type="match status" value="1"/>
</dbReference>
<keyword evidence="1" id="KW-0560">Oxidoreductase</keyword>
<dbReference type="InterPro" id="IPR050463">
    <property type="entry name" value="Gfo/Idh/MocA_oxidrdct_glycsds"/>
</dbReference>